<accession>A0A3B1AU82</accession>
<gene>
    <name evidence="1" type="ORF">MNBD_GAMMA19-2017</name>
</gene>
<proteinExistence type="predicted"/>
<sequence>MFINADLIAAGFAPFKPESAAFKA</sequence>
<dbReference type="AlphaFoldDB" id="A0A3B1AU82"/>
<feature type="non-terminal residue" evidence="1">
    <location>
        <position position="24"/>
    </location>
</feature>
<evidence type="ECO:0000313" key="1">
    <source>
        <dbReference type="EMBL" id="VAX03403.1"/>
    </source>
</evidence>
<dbReference type="EMBL" id="UOFV01000395">
    <property type="protein sequence ID" value="VAX03403.1"/>
    <property type="molecule type" value="Genomic_DNA"/>
</dbReference>
<reference evidence="1" key="1">
    <citation type="submission" date="2018-06" db="EMBL/GenBank/DDBJ databases">
        <authorList>
            <person name="Zhirakovskaya E."/>
        </authorList>
    </citation>
    <scope>NUCLEOTIDE SEQUENCE</scope>
</reference>
<protein>
    <submittedName>
        <fullName evidence="1">Uncharacterized protein</fullName>
    </submittedName>
</protein>
<name>A0A3B1AU82_9ZZZZ</name>
<organism evidence="1">
    <name type="scientific">hydrothermal vent metagenome</name>
    <dbReference type="NCBI Taxonomy" id="652676"/>
    <lineage>
        <taxon>unclassified sequences</taxon>
        <taxon>metagenomes</taxon>
        <taxon>ecological metagenomes</taxon>
    </lineage>
</organism>